<dbReference type="InterPro" id="IPR006490">
    <property type="entry name" value="Maj_tail_phi13"/>
</dbReference>
<gene>
    <name evidence="1" type="ORF">DW243_01145</name>
</gene>
<reference evidence="1 2" key="1">
    <citation type="submission" date="2018-08" db="EMBL/GenBank/DDBJ databases">
        <title>A genome reference for cultivated species of the human gut microbiota.</title>
        <authorList>
            <person name="Zou Y."/>
            <person name="Xue W."/>
            <person name="Luo G."/>
        </authorList>
    </citation>
    <scope>NUCLEOTIDE SEQUENCE [LARGE SCALE GENOMIC DNA]</scope>
    <source>
        <strain evidence="1 2">AM21-18</strain>
    </source>
</reference>
<dbReference type="NCBIfam" id="TIGR01603">
    <property type="entry name" value="maj_tail_phi13"/>
    <property type="match status" value="1"/>
</dbReference>
<protein>
    <submittedName>
        <fullName evidence="1">Major tail protein</fullName>
    </submittedName>
</protein>
<dbReference type="EMBL" id="QRIS01000002">
    <property type="protein sequence ID" value="RHG88234.1"/>
    <property type="molecule type" value="Genomic_DNA"/>
</dbReference>
<organism evidence="1 2">
    <name type="scientific">Mediterraneibacter gnavus</name>
    <name type="common">Ruminococcus gnavus</name>
    <dbReference type="NCBI Taxonomy" id="33038"/>
    <lineage>
        <taxon>Bacteria</taxon>
        <taxon>Bacillati</taxon>
        <taxon>Bacillota</taxon>
        <taxon>Clostridia</taxon>
        <taxon>Lachnospirales</taxon>
        <taxon>Lachnospiraceae</taxon>
        <taxon>Mediterraneibacter</taxon>
    </lineage>
</organism>
<evidence type="ECO:0000313" key="2">
    <source>
        <dbReference type="Proteomes" id="UP000283981"/>
    </source>
</evidence>
<comment type="caution">
    <text evidence="1">The sequence shown here is derived from an EMBL/GenBank/DDBJ whole genome shotgun (WGS) entry which is preliminary data.</text>
</comment>
<dbReference type="RefSeq" id="WP_009244648.1">
    <property type="nucleotide sequence ID" value="NZ_CABKQB010000004.1"/>
</dbReference>
<name>A0A414UZN7_MEDGN</name>
<dbReference type="Proteomes" id="UP000283981">
    <property type="component" value="Unassembled WGS sequence"/>
</dbReference>
<proteinExistence type="predicted"/>
<sequence>MAYIGLRKPIIGKMEESGTYAEPFALGKAIGLQVTPNYAEGSLYADDAQSEYDKAFSYAEVTLNTSTIPIQAHKEMFGHKIGESEKKTVDYNVDDQNNYVGMAWITQEIVDGVRAFTGNFLYKVKFSEPSEDYATKGESIEYKTPSISGRAMANDEGNWKSVEVFQTEKEAMDWINTKFGKEVVMAADKKTREK</sequence>
<accession>A0A414UZN7</accession>
<evidence type="ECO:0000313" key="1">
    <source>
        <dbReference type="EMBL" id="RHG88234.1"/>
    </source>
</evidence>
<dbReference type="AlphaFoldDB" id="A0A414UZN7"/>